<gene>
    <name evidence="6" type="primary">def</name>
    <name evidence="7" type="ORF">RND15_20160</name>
</gene>
<feature type="active site" evidence="6">
    <location>
        <position position="167"/>
    </location>
</feature>
<dbReference type="GO" id="GO:0042586">
    <property type="term" value="F:peptide deformylase activity"/>
    <property type="evidence" value="ECO:0007669"/>
    <property type="project" value="UniProtKB-EC"/>
</dbReference>
<sequence>MPTTPLPELVDALLAGPRPLPIVSAGVPVLRRPALPYEGQLSDGQLDRLVVAMRETMHAAPGVGLAAPQIGIPLRIAVIEDPAEVSAEVREARGRVPLTFRVLVNPSYEPVGDPGRRVAFFEGCLSVPGWQAVVARPERIRLRGQDERGRVLDEEFAGWPARIVQHETDHLDGMLYLDRAETRSLASARSVAELWSQPTPADAARALNFPLPGA</sequence>
<organism evidence="7 8">
    <name type="scientific">Streptomyces lonegramiae</name>
    <dbReference type="NCBI Taxonomy" id="3075524"/>
    <lineage>
        <taxon>Bacteria</taxon>
        <taxon>Bacillati</taxon>
        <taxon>Actinomycetota</taxon>
        <taxon>Actinomycetes</taxon>
        <taxon>Kitasatosporales</taxon>
        <taxon>Streptomycetaceae</taxon>
        <taxon>Streptomyces</taxon>
    </lineage>
</organism>
<name>A0ABU2XGD0_9ACTN</name>
<evidence type="ECO:0000256" key="3">
    <source>
        <dbReference type="ARBA" id="ARBA00022801"/>
    </source>
</evidence>
<keyword evidence="5 6" id="KW-0408">Iron</keyword>
<dbReference type="PANTHER" id="PTHR10458:SF2">
    <property type="entry name" value="PEPTIDE DEFORMYLASE, MITOCHONDRIAL"/>
    <property type="match status" value="1"/>
</dbReference>
<dbReference type="RefSeq" id="WP_311725465.1">
    <property type="nucleotide sequence ID" value="NZ_JAVRFD010000009.1"/>
</dbReference>
<dbReference type="InterPro" id="IPR023635">
    <property type="entry name" value="Peptide_deformylase"/>
</dbReference>
<feature type="binding site" evidence="6">
    <location>
        <position position="170"/>
    </location>
    <ligand>
        <name>Fe cation</name>
        <dbReference type="ChEBI" id="CHEBI:24875"/>
    </ligand>
</feature>
<dbReference type="HAMAP" id="MF_00163">
    <property type="entry name" value="Pep_deformylase"/>
    <property type="match status" value="1"/>
</dbReference>
<evidence type="ECO:0000256" key="1">
    <source>
        <dbReference type="ARBA" id="ARBA00010759"/>
    </source>
</evidence>
<dbReference type="PIRSF" id="PIRSF004749">
    <property type="entry name" value="Pep_def"/>
    <property type="match status" value="1"/>
</dbReference>
<dbReference type="EC" id="3.5.1.88" evidence="6"/>
<accession>A0ABU2XGD0</accession>
<reference evidence="7" key="1">
    <citation type="submission" date="2024-05" db="EMBL/GenBank/DDBJ databases">
        <title>30 novel species of actinomycetes from the DSMZ collection.</title>
        <authorList>
            <person name="Nouioui I."/>
        </authorList>
    </citation>
    <scope>NUCLEOTIDE SEQUENCE</scope>
    <source>
        <strain evidence="7">DSM 41529</strain>
    </source>
</reference>
<comment type="caution">
    <text evidence="7">The sequence shown here is derived from an EMBL/GenBank/DDBJ whole genome shotgun (WGS) entry which is preliminary data.</text>
</comment>
<dbReference type="InterPro" id="IPR036821">
    <property type="entry name" value="Peptide_deformylase_sf"/>
</dbReference>
<dbReference type="SUPFAM" id="SSF56420">
    <property type="entry name" value="Peptide deformylase"/>
    <property type="match status" value="1"/>
</dbReference>
<dbReference type="Gene3D" id="3.90.45.10">
    <property type="entry name" value="Peptide deformylase"/>
    <property type="match status" value="1"/>
</dbReference>
<feature type="binding site" evidence="6">
    <location>
        <position position="124"/>
    </location>
    <ligand>
        <name>Fe cation</name>
        <dbReference type="ChEBI" id="CHEBI:24875"/>
    </ligand>
</feature>
<dbReference type="CDD" id="cd00487">
    <property type="entry name" value="Pep_deformylase"/>
    <property type="match status" value="1"/>
</dbReference>
<protein>
    <recommendedName>
        <fullName evidence="6">Peptide deformylase</fullName>
        <shortName evidence="6">PDF</shortName>
        <ecNumber evidence="6">3.5.1.88</ecNumber>
    </recommendedName>
    <alternativeName>
        <fullName evidence="6">Polypeptide deformylase</fullName>
    </alternativeName>
</protein>
<keyword evidence="4 6" id="KW-0648">Protein biosynthesis</keyword>
<dbReference type="PRINTS" id="PR01576">
    <property type="entry name" value="PDEFORMYLASE"/>
</dbReference>
<evidence type="ECO:0000256" key="6">
    <source>
        <dbReference type="HAMAP-Rule" id="MF_00163"/>
    </source>
</evidence>
<dbReference type="PANTHER" id="PTHR10458">
    <property type="entry name" value="PEPTIDE DEFORMYLASE"/>
    <property type="match status" value="1"/>
</dbReference>
<dbReference type="Pfam" id="PF01327">
    <property type="entry name" value="Pep_deformylase"/>
    <property type="match status" value="1"/>
</dbReference>
<comment type="cofactor">
    <cofactor evidence="6">
        <name>Fe(2+)</name>
        <dbReference type="ChEBI" id="CHEBI:29033"/>
    </cofactor>
    <text evidence="6">Binds 1 Fe(2+) ion.</text>
</comment>
<evidence type="ECO:0000313" key="7">
    <source>
        <dbReference type="EMBL" id="MDT0545003.1"/>
    </source>
</evidence>
<evidence type="ECO:0000256" key="4">
    <source>
        <dbReference type="ARBA" id="ARBA00022917"/>
    </source>
</evidence>
<evidence type="ECO:0000256" key="2">
    <source>
        <dbReference type="ARBA" id="ARBA00022723"/>
    </source>
</evidence>
<dbReference type="NCBIfam" id="NF001159">
    <property type="entry name" value="PRK00150.1-3"/>
    <property type="match status" value="1"/>
</dbReference>
<feature type="binding site" evidence="6">
    <location>
        <position position="166"/>
    </location>
    <ligand>
        <name>Fe cation</name>
        <dbReference type="ChEBI" id="CHEBI:24875"/>
    </ligand>
</feature>
<dbReference type="Proteomes" id="UP001180754">
    <property type="component" value="Unassembled WGS sequence"/>
</dbReference>
<comment type="similarity">
    <text evidence="1 6">Belongs to the polypeptide deformylase family.</text>
</comment>
<keyword evidence="3 6" id="KW-0378">Hydrolase</keyword>
<comment type="function">
    <text evidence="6">Removes the formyl group from the N-terminal Met of newly synthesized proteins. Requires at least a dipeptide for an efficient rate of reaction. N-terminal L-methionine is a prerequisite for activity but the enzyme has broad specificity at other positions.</text>
</comment>
<dbReference type="EMBL" id="JAVRFD010000009">
    <property type="protein sequence ID" value="MDT0545003.1"/>
    <property type="molecule type" value="Genomic_DNA"/>
</dbReference>
<evidence type="ECO:0000313" key="8">
    <source>
        <dbReference type="Proteomes" id="UP001180754"/>
    </source>
</evidence>
<keyword evidence="8" id="KW-1185">Reference proteome</keyword>
<keyword evidence="2 6" id="KW-0479">Metal-binding</keyword>
<evidence type="ECO:0000256" key="5">
    <source>
        <dbReference type="ARBA" id="ARBA00023004"/>
    </source>
</evidence>
<proteinExistence type="inferred from homology"/>
<comment type="catalytic activity">
    <reaction evidence="6">
        <text>N-terminal N-formyl-L-methionyl-[peptide] + H2O = N-terminal L-methionyl-[peptide] + formate</text>
        <dbReference type="Rhea" id="RHEA:24420"/>
        <dbReference type="Rhea" id="RHEA-COMP:10639"/>
        <dbReference type="Rhea" id="RHEA-COMP:10640"/>
        <dbReference type="ChEBI" id="CHEBI:15377"/>
        <dbReference type="ChEBI" id="CHEBI:15740"/>
        <dbReference type="ChEBI" id="CHEBI:49298"/>
        <dbReference type="ChEBI" id="CHEBI:64731"/>
        <dbReference type="EC" id="3.5.1.88"/>
    </reaction>
</comment>